<feature type="domain" description="CUE" evidence="7">
    <location>
        <begin position="158"/>
        <end position="201"/>
    </location>
</feature>
<protein>
    <recommendedName>
        <fullName evidence="7">CUE domain-containing protein</fullName>
    </recommendedName>
</protein>
<dbReference type="GO" id="GO:0043130">
    <property type="term" value="F:ubiquitin binding"/>
    <property type="evidence" value="ECO:0007669"/>
    <property type="project" value="InterPro"/>
</dbReference>
<dbReference type="PROSITE" id="PS51140">
    <property type="entry name" value="CUE"/>
    <property type="match status" value="1"/>
</dbReference>
<dbReference type="CDD" id="cd14367">
    <property type="entry name" value="CUE_CUED2"/>
    <property type="match status" value="1"/>
</dbReference>
<evidence type="ECO:0000256" key="2">
    <source>
        <dbReference type="ARBA" id="ARBA00004496"/>
    </source>
</evidence>
<reference evidence="8" key="1">
    <citation type="journal article" date="2022" name="bioRxiv">
        <title>Sequencing and chromosome-scale assembly of the giantPleurodeles waltlgenome.</title>
        <authorList>
            <person name="Brown T."/>
            <person name="Elewa A."/>
            <person name="Iarovenko S."/>
            <person name="Subramanian E."/>
            <person name="Araus A.J."/>
            <person name="Petzold A."/>
            <person name="Susuki M."/>
            <person name="Suzuki K.-i.T."/>
            <person name="Hayashi T."/>
            <person name="Toyoda A."/>
            <person name="Oliveira C."/>
            <person name="Osipova E."/>
            <person name="Leigh N.D."/>
            <person name="Simon A."/>
            <person name="Yun M.H."/>
        </authorList>
    </citation>
    <scope>NUCLEOTIDE SEQUENCE</scope>
    <source>
        <strain evidence="8">20211129_DDA</strain>
        <tissue evidence="8">Liver</tissue>
    </source>
</reference>
<evidence type="ECO:0000256" key="6">
    <source>
        <dbReference type="ARBA" id="ARBA00023242"/>
    </source>
</evidence>
<comment type="caution">
    <text evidence="8">The sequence shown here is derived from an EMBL/GenBank/DDBJ whole genome shotgun (WGS) entry which is preliminary data.</text>
</comment>
<dbReference type="PANTHER" id="PTHR12493:SF0">
    <property type="entry name" value="CUE DOMAIN-CONTAINING PROTEIN 2"/>
    <property type="match status" value="1"/>
</dbReference>
<evidence type="ECO:0000313" key="9">
    <source>
        <dbReference type="Proteomes" id="UP001066276"/>
    </source>
</evidence>
<evidence type="ECO:0000256" key="4">
    <source>
        <dbReference type="ARBA" id="ARBA00022490"/>
    </source>
</evidence>
<sequence length="296" mass="33734">MTSAGSAEEAVSEVGIRPSSMESEKIIRDSLFGFIQSHIVEADLSSMDEVFFSYITSVLEELGSPESCEENFDMETFVEMMEAYVPGFADISSVEVCEMMFTLSGKLSEARNKENVNPKHPEVVCRLSSHEGTSEEHFDTLKRLHSEEKEPRQQEQDELKLGVDLLVEMFPSCSLSQAKKVLSIAKGDMEEAVQLIVEGKLDVCTNVSSKETYNAPKKEELKDFILQKYMMVDNDEDEKTHRPLAPKEAPKKMIRYIENQVVSTKGERYKDVKKPESEEMKKTYVNLKPAKKYRFH</sequence>
<comment type="subcellular location">
    <subcellularLocation>
        <location evidence="2">Cytoplasm</location>
    </subcellularLocation>
    <subcellularLocation>
        <location evidence="1">Nucleus</location>
    </subcellularLocation>
</comment>
<dbReference type="GO" id="GO:0005634">
    <property type="term" value="C:nucleus"/>
    <property type="evidence" value="ECO:0007669"/>
    <property type="project" value="UniProtKB-SubCell"/>
</dbReference>
<dbReference type="GO" id="GO:0005737">
    <property type="term" value="C:cytoplasm"/>
    <property type="evidence" value="ECO:0007669"/>
    <property type="project" value="UniProtKB-SubCell"/>
</dbReference>
<proteinExistence type="inferred from homology"/>
<keyword evidence="5" id="KW-0833">Ubl conjugation pathway</keyword>
<accession>A0AAV7QTD8</accession>
<keyword evidence="9" id="KW-1185">Reference proteome</keyword>
<name>A0AAV7QTD8_PLEWA</name>
<dbReference type="AlphaFoldDB" id="A0AAV7QTD8"/>
<dbReference type="PANTHER" id="PTHR12493">
    <property type="entry name" value="CUE DOMAIN CONTAINING 2"/>
    <property type="match status" value="1"/>
</dbReference>
<organism evidence="8 9">
    <name type="scientific">Pleurodeles waltl</name>
    <name type="common">Iberian ribbed newt</name>
    <dbReference type="NCBI Taxonomy" id="8319"/>
    <lineage>
        <taxon>Eukaryota</taxon>
        <taxon>Metazoa</taxon>
        <taxon>Chordata</taxon>
        <taxon>Craniata</taxon>
        <taxon>Vertebrata</taxon>
        <taxon>Euteleostomi</taxon>
        <taxon>Amphibia</taxon>
        <taxon>Batrachia</taxon>
        <taxon>Caudata</taxon>
        <taxon>Salamandroidea</taxon>
        <taxon>Salamandridae</taxon>
        <taxon>Pleurodelinae</taxon>
        <taxon>Pleurodeles</taxon>
    </lineage>
</organism>
<comment type="similarity">
    <text evidence="3">Belongs to the CUEDC2 family.</text>
</comment>
<evidence type="ECO:0000256" key="3">
    <source>
        <dbReference type="ARBA" id="ARBA00006106"/>
    </source>
</evidence>
<evidence type="ECO:0000256" key="5">
    <source>
        <dbReference type="ARBA" id="ARBA00022786"/>
    </source>
</evidence>
<keyword evidence="4" id="KW-0963">Cytoplasm</keyword>
<keyword evidence="6" id="KW-0539">Nucleus</keyword>
<dbReference type="Proteomes" id="UP001066276">
    <property type="component" value="Chromosome 6"/>
</dbReference>
<gene>
    <name evidence="8" type="ORF">NDU88_008985</name>
</gene>
<dbReference type="InterPro" id="IPR039805">
    <property type="entry name" value="CUE_CUED2"/>
</dbReference>
<evidence type="ECO:0000259" key="7">
    <source>
        <dbReference type="PROSITE" id="PS51140"/>
    </source>
</evidence>
<dbReference type="EMBL" id="JANPWB010000010">
    <property type="protein sequence ID" value="KAJ1142672.1"/>
    <property type="molecule type" value="Genomic_DNA"/>
</dbReference>
<evidence type="ECO:0000313" key="8">
    <source>
        <dbReference type="EMBL" id="KAJ1142672.1"/>
    </source>
</evidence>
<evidence type="ECO:0000256" key="1">
    <source>
        <dbReference type="ARBA" id="ARBA00004123"/>
    </source>
</evidence>
<dbReference type="InterPro" id="IPR003892">
    <property type="entry name" value="CUE"/>
</dbReference>